<comment type="caution">
    <text evidence="2">The sequence shown here is derived from an EMBL/GenBank/DDBJ whole genome shotgun (WGS) entry which is preliminary data.</text>
</comment>
<proteinExistence type="predicted"/>
<dbReference type="InterPro" id="IPR035986">
    <property type="entry name" value="PKD_dom_sf"/>
</dbReference>
<feature type="signal peptide" evidence="1">
    <location>
        <begin position="1"/>
        <end position="19"/>
    </location>
</feature>
<dbReference type="CDD" id="cd00146">
    <property type="entry name" value="PKD"/>
    <property type="match status" value="1"/>
</dbReference>
<dbReference type="InterPro" id="IPR013783">
    <property type="entry name" value="Ig-like_fold"/>
</dbReference>
<dbReference type="InterPro" id="IPR008979">
    <property type="entry name" value="Galactose-bd-like_sf"/>
</dbReference>
<dbReference type="Gene3D" id="2.60.120.260">
    <property type="entry name" value="Galactose-binding domain-like"/>
    <property type="match status" value="1"/>
</dbReference>
<dbReference type="RefSeq" id="WP_281763354.1">
    <property type="nucleotide sequence ID" value="NZ_BRVO01000001.1"/>
</dbReference>
<dbReference type="Proteomes" id="UP001143543">
    <property type="component" value="Unassembled WGS sequence"/>
</dbReference>
<dbReference type="EMBL" id="BRVO01000001">
    <property type="protein sequence ID" value="GLB47685.1"/>
    <property type="molecule type" value="Genomic_DNA"/>
</dbReference>
<evidence type="ECO:0000313" key="3">
    <source>
        <dbReference type="Proteomes" id="UP001143543"/>
    </source>
</evidence>
<organism evidence="2 3">
    <name type="scientific">Neptunitalea lumnitzerae</name>
    <dbReference type="NCBI Taxonomy" id="2965509"/>
    <lineage>
        <taxon>Bacteria</taxon>
        <taxon>Pseudomonadati</taxon>
        <taxon>Bacteroidota</taxon>
        <taxon>Flavobacteriia</taxon>
        <taxon>Flavobacteriales</taxon>
        <taxon>Flavobacteriaceae</taxon>
        <taxon>Neptunitalea</taxon>
    </lineage>
</organism>
<dbReference type="SUPFAM" id="SSF49785">
    <property type="entry name" value="Galactose-binding domain-like"/>
    <property type="match status" value="1"/>
</dbReference>
<feature type="chain" id="PRO_5046850419" description="PKD domain-containing protein" evidence="1">
    <location>
        <begin position="20"/>
        <end position="516"/>
    </location>
</feature>
<evidence type="ECO:0000256" key="1">
    <source>
        <dbReference type="SAM" id="SignalP"/>
    </source>
</evidence>
<dbReference type="Gene3D" id="2.60.40.10">
    <property type="entry name" value="Immunoglobulins"/>
    <property type="match status" value="1"/>
</dbReference>
<dbReference type="SUPFAM" id="SSF49299">
    <property type="entry name" value="PKD domain"/>
    <property type="match status" value="1"/>
</dbReference>
<keyword evidence="1" id="KW-0732">Signal</keyword>
<evidence type="ECO:0008006" key="4">
    <source>
        <dbReference type="Google" id="ProtNLM"/>
    </source>
</evidence>
<protein>
    <recommendedName>
        <fullName evidence="4">PKD domain-containing protein</fullName>
    </recommendedName>
</protein>
<sequence length="516" mass="55841">MKKISFLAYIFAAILVVTGCDEDSFDAGFLQDVEAPSNLSALVTVTQDNTGMVTLKPDGEGVTYYTVDYGDSSETTDINPGEMAHHAYTEGNYSATITAVGVTGLTTVLNKEFDVTFRAPEDFMVSINGVTGDPFSFNVSATASYETYFDVTFGEDATLDAVAFNEGETISYTYENTGVYTVTVTAYSGGAATTVYTQDVEVYDPLLLPITFESPTLNYEFVDFGNAFGSVVANPSVGGNNTSATVGQFNKTAGAETWAGTYLELDEAIDFSTNTFLSVKTYSPVAGATVLLKLENALDGNVFLESTSTTTVANQWETLYFDFSGVDPSIEYHKVVIFFDFGNWGDGSLYYFDQIELSSGTPSLELPVTFENSLITYGFTNFGNASSQVVANPAPDADNSSAMVGEFYKPNFAETWAGSFIELDTPIDFSATQQISMKSWSPTAGTTVLMKLENSDASITTEISTTTTVANGWETLTFDFSGVSTTAQFMRVVVFYNFNVSGTEGYYYFDDIELTN</sequence>
<reference evidence="2" key="1">
    <citation type="submission" date="2022-07" db="EMBL/GenBank/DDBJ databases">
        <title>Taxonomy of Novel Oxalotrophic and Methylotrophic Bacteria.</title>
        <authorList>
            <person name="Sahin N."/>
            <person name="Tani A."/>
        </authorList>
    </citation>
    <scope>NUCLEOTIDE SEQUENCE</scope>
    <source>
        <strain evidence="2">Y10</strain>
    </source>
</reference>
<gene>
    <name evidence="2" type="ORF">Y10_00530</name>
</gene>
<name>A0ABQ5ME77_9FLAO</name>
<dbReference type="PROSITE" id="PS51257">
    <property type="entry name" value="PROKAR_LIPOPROTEIN"/>
    <property type="match status" value="1"/>
</dbReference>
<accession>A0ABQ5ME77</accession>
<keyword evidence="3" id="KW-1185">Reference proteome</keyword>
<evidence type="ECO:0000313" key="2">
    <source>
        <dbReference type="EMBL" id="GLB47685.1"/>
    </source>
</evidence>